<keyword evidence="7 12" id="KW-0472">Membrane</keyword>
<evidence type="ECO:0000256" key="11">
    <source>
        <dbReference type="SAM" id="MobiDB-lite"/>
    </source>
</evidence>
<feature type="transmembrane region" description="Helical" evidence="12">
    <location>
        <begin position="122"/>
        <end position="143"/>
    </location>
</feature>
<dbReference type="OrthoDB" id="153510at2"/>
<evidence type="ECO:0000256" key="6">
    <source>
        <dbReference type="ARBA" id="ARBA00023015"/>
    </source>
</evidence>
<evidence type="ECO:0000256" key="10">
    <source>
        <dbReference type="ARBA" id="ARBA00030803"/>
    </source>
</evidence>
<reference evidence="14 15" key="1">
    <citation type="journal article" date="2017" name="New Microbes New Infect">
        <title>Genome sequence of 'Leucobacter massiliensis' sp. nov. isolated from human pharynx after travel to the 2014 Hajj.</title>
        <authorList>
            <person name="Leangapichart T."/>
            <person name="Gautret P."/>
            <person name="Nguyen T.T."/>
            <person name="Armstrong N."/>
            <person name="Rolain J.M."/>
        </authorList>
    </citation>
    <scope>NUCLEOTIDE SEQUENCE [LARGE SCALE GENOMIC DNA]</scope>
    <source>
        <strain evidence="14 15">122RC15</strain>
    </source>
</reference>
<protein>
    <recommendedName>
        <fullName evidence="10">Regulator of SigK</fullName>
    </recommendedName>
    <alternativeName>
        <fullName evidence="9">Sigma-K anti-sigma factor RskA</fullName>
    </alternativeName>
</protein>
<dbReference type="InterPro" id="IPR051474">
    <property type="entry name" value="Anti-sigma-K/W_factor"/>
</dbReference>
<feature type="region of interest" description="Disordered" evidence="11">
    <location>
        <begin position="77"/>
        <end position="116"/>
    </location>
</feature>
<keyword evidence="3" id="KW-1003">Cell membrane</keyword>
<accession>A0A2S9QN40</accession>
<dbReference type="RefSeq" id="WP_105805460.1">
    <property type="nucleotide sequence ID" value="NZ_MWZD01000017.1"/>
</dbReference>
<evidence type="ECO:0000256" key="3">
    <source>
        <dbReference type="ARBA" id="ARBA00022475"/>
    </source>
</evidence>
<dbReference type="PANTHER" id="PTHR37461:SF1">
    <property type="entry name" value="ANTI-SIGMA-K FACTOR RSKA"/>
    <property type="match status" value="1"/>
</dbReference>
<keyword evidence="15" id="KW-1185">Reference proteome</keyword>
<evidence type="ECO:0000256" key="12">
    <source>
        <dbReference type="SAM" id="Phobius"/>
    </source>
</evidence>
<keyword evidence="8" id="KW-0804">Transcription</keyword>
<evidence type="ECO:0000256" key="9">
    <source>
        <dbReference type="ARBA" id="ARBA00029829"/>
    </source>
</evidence>
<dbReference type="InterPro" id="IPR018764">
    <property type="entry name" value="RskA_C"/>
</dbReference>
<evidence type="ECO:0000256" key="1">
    <source>
        <dbReference type="ARBA" id="ARBA00004167"/>
    </source>
</evidence>
<evidence type="ECO:0000256" key="8">
    <source>
        <dbReference type="ARBA" id="ARBA00023163"/>
    </source>
</evidence>
<gene>
    <name evidence="14" type="ORF">B4915_09000</name>
</gene>
<comment type="subcellular location">
    <subcellularLocation>
        <location evidence="2">Cell membrane</location>
    </subcellularLocation>
    <subcellularLocation>
        <location evidence="1">Membrane</location>
        <topology evidence="1">Single-pass membrane protein</topology>
    </subcellularLocation>
</comment>
<dbReference type="Gene3D" id="1.10.10.1320">
    <property type="entry name" value="Anti-sigma factor, zinc-finger domain"/>
    <property type="match status" value="1"/>
</dbReference>
<evidence type="ECO:0000256" key="7">
    <source>
        <dbReference type="ARBA" id="ARBA00023136"/>
    </source>
</evidence>
<evidence type="ECO:0000313" key="14">
    <source>
        <dbReference type="EMBL" id="PRI11001.1"/>
    </source>
</evidence>
<name>A0A2S9QN40_9MICO</name>
<dbReference type="InterPro" id="IPR041916">
    <property type="entry name" value="Anti_sigma_zinc_sf"/>
</dbReference>
<dbReference type="EMBL" id="MWZD01000017">
    <property type="protein sequence ID" value="PRI11001.1"/>
    <property type="molecule type" value="Genomic_DNA"/>
</dbReference>
<dbReference type="Pfam" id="PF10099">
    <property type="entry name" value="RskA_C"/>
    <property type="match status" value="1"/>
</dbReference>
<dbReference type="GO" id="GO:0016989">
    <property type="term" value="F:sigma factor antagonist activity"/>
    <property type="evidence" value="ECO:0007669"/>
    <property type="project" value="TreeGrafter"/>
</dbReference>
<feature type="region of interest" description="Disordered" evidence="11">
    <location>
        <begin position="249"/>
        <end position="269"/>
    </location>
</feature>
<comment type="caution">
    <text evidence="14">The sequence shown here is derived from an EMBL/GenBank/DDBJ whole genome shotgun (WGS) entry which is preliminary data.</text>
</comment>
<sequence>MREQEFRELSAAHALQALSPSEEALFSDALREHPEWQRIVDEDLQTAAALGESSGGIAPPAALRASILDAIEDLPQRPAGVDADRDADRDPGQDRDPKRDLGADRGLGSDRERGGSPRRRRAAWFALAASVAVLLALALALPMRGVLQPPDPVTVALERVESAPDARSVSAGEAGEGLATLHWSDAERQAVLTVEDLPGLADDRDYEAWIVRDGEPISLGVMRPEEGGGGAMLAEGFQPGDALALTVEERGGSPSGLPTSDPVLVVSSA</sequence>
<feature type="compositionally biased region" description="Basic and acidic residues" evidence="11">
    <location>
        <begin position="82"/>
        <end position="115"/>
    </location>
</feature>
<feature type="domain" description="Anti-sigma K factor RskA C-terminal" evidence="13">
    <location>
        <begin position="127"/>
        <end position="262"/>
    </location>
</feature>
<evidence type="ECO:0000256" key="2">
    <source>
        <dbReference type="ARBA" id="ARBA00004236"/>
    </source>
</evidence>
<proteinExistence type="predicted"/>
<evidence type="ECO:0000313" key="15">
    <source>
        <dbReference type="Proteomes" id="UP000238650"/>
    </source>
</evidence>
<evidence type="ECO:0000256" key="5">
    <source>
        <dbReference type="ARBA" id="ARBA00022989"/>
    </source>
</evidence>
<evidence type="ECO:0000259" key="13">
    <source>
        <dbReference type="Pfam" id="PF10099"/>
    </source>
</evidence>
<dbReference type="AlphaFoldDB" id="A0A2S9QN40"/>
<dbReference type="Proteomes" id="UP000238650">
    <property type="component" value="Unassembled WGS sequence"/>
</dbReference>
<keyword evidence="6" id="KW-0805">Transcription regulation</keyword>
<evidence type="ECO:0000256" key="4">
    <source>
        <dbReference type="ARBA" id="ARBA00022692"/>
    </source>
</evidence>
<keyword evidence="5 12" id="KW-1133">Transmembrane helix</keyword>
<keyword evidence="4 12" id="KW-0812">Transmembrane</keyword>
<dbReference type="PANTHER" id="PTHR37461">
    <property type="entry name" value="ANTI-SIGMA-K FACTOR RSKA"/>
    <property type="match status" value="1"/>
</dbReference>
<dbReference type="GO" id="GO:0006417">
    <property type="term" value="P:regulation of translation"/>
    <property type="evidence" value="ECO:0007669"/>
    <property type="project" value="TreeGrafter"/>
</dbReference>
<dbReference type="GO" id="GO:0005886">
    <property type="term" value="C:plasma membrane"/>
    <property type="evidence" value="ECO:0007669"/>
    <property type="project" value="UniProtKB-SubCell"/>
</dbReference>
<organism evidence="14 15">
    <name type="scientific">Leucobacter massiliensis</name>
    <dbReference type="NCBI Taxonomy" id="1686285"/>
    <lineage>
        <taxon>Bacteria</taxon>
        <taxon>Bacillati</taxon>
        <taxon>Actinomycetota</taxon>
        <taxon>Actinomycetes</taxon>
        <taxon>Micrococcales</taxon>
        <taxon>Microbacteriaceae</taxon>
        <taxon>Leucobacter</taxon>
    </lineage>
</organism>